<name>A0A066VF74_TILAU</name>
<accession>A0A066VF74</accession>
<feature type="compositionally biased region" description="Low complexity" evidence="1">
    <location>
        <begin position="26"/>
        <end position="37"/>
    </location>
</feature>
<protein>
    <submittedName>
        <fullName evidence="2">Uncharacterized protein</fullName>
    </submittedName>
</protein>
<reference evidence="2 3" key="1">
    <citation type="submission" date="2014-05" db="EMBL/GenBank/DDBJ databases">
        <title>Draft genome sequence of a rare smut relative, Tilletiaria anomala UBC 951.</title>
        <authorList>
            <consortium name="DOE Joint Genome Institute"/>
            <person name="Toome M."/>
            <person name="Kuo A."/>
            <person name="Henrissat B."/>
            <person name="Lipzen A."/>
            <person name="Tritt A."/>
            <person name="Yoshinaga Y."/>
            <person name="Zane M."/>
            <person name="Barry K."/>
            <person name="Grigoriev I.V."/>
            <person name="Spatafora J.W."/>
            <person name="Aimea M.C."/>
        </authorList>
    </citation>
    <scope>NUCLEOTIDE SEQUENCE [LARGE SCALE GENOMIC DNA]</scope>
    <source>
        <strain evidence="2 3">UBC 951</strain>
    </source>
</reference>
<dbReference type="InParanoid" id="A0A066VF74"/>
<comment type="caution">
    <text evidence="2">The sequence shown here is derived from an EMBL/GenBank/DDBJ whole genome shotgun (WGS) entry which is preliminary data.</text>
</comment>
<dbReference type="Proteomes" id="UP000027361">
    <property type="component" value="Unassembled WGS sequence"/>
</dbReference>
<feature type="compositionally biased region" description="Basic and acidic residues" evidence="1">
    <location>
        <begin position="15"/>
        <end position="25"/>
    </location>
</feature>
<dbReference type="RefSeq" id="XP_013240310.1">
    <property type="nucleotide sequence ID" value="XM_013384856.1"/>
</dbReference>
<evidence type="ECO:0000256" key="1">
    <source>
        <dbReference type="SAM" id="MobiDB-lite"/>
    </source>
</evidence>
<dbReference type="EMBL" id="JMSN01000144">
    <property type="protein sequence ID" value="KDN37245.1"/>
    <property type="molecule type" value="Genomic_DNA"/>
</dbReference>
<keyword evidence="3" id="KW-1185">Reference proteome</keyword>
<evidence type="ECO:0000313" key="2">
    <source>
        <dbReference type="EMBL" id="KDN37245.1"/>
    </source>
</evidence>
<dbReference type="HOGENOM" id="CLU_2591455_0_0_1"/>
<dbReference type="GeneID" id="25267463"/>
<gene>
    <name evidence="2" type="ORF">K437DRAFT_42452</name>
</gene>
<proteinExistence type="predicted"/>
<organism evidence="2 3">
    <name type="scientific">Tilletiaria anomala (strain ATCC 24038 / CBS 436.72 / UBC 951)</name>
    <dbReference type="NCBI Taxonomy" id="1037660"/>
    <lineage>
        <taxon>Eukaryota</taxon>
        <taxon>Fungi</taxon>
        <taxon>Dikarya</taxon>
        <taxon>Basidiomycota</taxon>
        <taxon>Ustilaginomycotina</taxon>
        <taxon>Exobasidiomycetes</taxon>
        <taxon>Georgefischeriales</taxon>
        <taxon>Tilletiariaceae</taxon>
        <taxon>Tilletiaria</taxon>
    </lineage>
</organism>
<sequence length="80" mass="9016">MDFWSCVMCLPSTLGRERQSREDASRTNTNRPRSTRRTPSLCIEIRCGSINRGPIGGHVIVSPDWIGLDCIKTTAECIRH</sequence>
<feature type="region of interest" description="Disordered" evidence="1">
    <location>
        <begin position="15"/>
        <end position="37"/>
    </location>
</feature>
<dbReference type="AlphaFoldDB" id="A0A066VF74"/>
<evidence type="ECO:0000313" key="3">
    <source>
        <dbReference type="Proteomes" id="UP000027361"/>
    </source>
</evidence>